<organism evidence="4 5">
    <name type="scientific">Rhododendron williamsianum</name>
    <dbReference type="NCBI Taxonomy" id="262921"/>
    <lineage>
        <taxon>Eukaryota</taxon>
        <taxon>Viridiplantae</taxon>
        <taxon>Streptophyta</taxon>
        <taxon>Embryophyta</taxon>
        <taxon>Tracheophyta</taxon>
        <taxon>Spermatophyta</taxon>
        <taxon>Magnoliopsida</taxon>
        <taxon>eudicotyledons</taxon>
        <taxon>Gunneridae</taxon>
        <taxon>Pentapetalae</taxon>
        <taxon>asterids</taxon>
        <taxon>Ericales</taxon>
        <taxon>Ericaceae</taxon>
        <taxon>Ericoideae</taxon>
        <taxon>Rhodoreae</taxon>
        <taxon>Rhododendron</taxon>
    </lineage>
</organism>
<sequence length="205" mass="22842">MYSLIHRLAGTSSILVSSSCSLSWFGPAEPPSLGLQLGFSEVIRIIKGVSLGLAHMHSKTWIHSDIKPANIMLNERYEAIIVDFGNMVQIGSKHRGSAWYHDNETEEEASPLSDLYSLSVIILQLVMKRRNPDNLMAEAVNCLKKRYLVHPDLGKDRESTRVGAQLISLAVDCSQPELSKRPVSVKRFLERFDDIVALIGLELEG</sequence>
<evidence type="ECO:0000256" key="1">
    <source>
        <dbReference type="ARBA" id="ARBA00022741"/>
    </source>
</evidence>
<proteinExistence type="predicted"/>
<dbReference type="OrthoDB" id="1774985at2759"/>
<dbReference type="Gene3D" id="1.10.510.10">
    <property type="entry name" value="Transferase(Phosphotransferase) domain 1"/>
    <property type="match status" value="1"/>
</dbReference>
<dbReference type="InterPro" id="IPR000719">
    <property type="entry name" value="Prot_kinase_dom"/>
</dbReference>
<feature type="domain" description="Protein kinase" evidence="3">
    <location>
        <begin position="1"/>
        <end position="196"/>
    </location>
</feature>
<keyword evidence="5" id="KW-1185">Reference proteome</keyword>
<evidence type="ECO:0000256" key="2">
    <source>
        <dbReference type="ARBA" id="ARBA00022840"/>
    </source>
</evidence>
<dbReference type="PANTHER" id="PTHR27001:SF931">
    <property type="entry name" value="OS11G0664100 PROTEIN"/>
    <property type="match status" value="1"/>
</dbReference>
<dbReference type="PROSITE" id="PS50011">
    <property type="entry name" value="PROTEIN_KINASE_DOM"/>
    <property type="match status" value="1"/>
</dbReference>
<dbReference type="PANTHER" id="PTHR27001">
    <property type="entry name" value="OS01G0253100 PROTEIN"/>
    <property type="match status" value="1"/>
</dbReference>
<gene>
    <name evidence="4" type="ORF">C3L33_18135</name>
</gene>
<reference evidence="4 5" key="1">
    <citation type="journal article" date="2019" name="Genome Biol. Evol.">
        <title>The Rhododendron genome and chromosomal organization provide insight into shared whole-genome duplications across the heath family (Ericaceae).</title>
        <authorList>
            <person name="Soza V.L."/>
            <person name="Lindsley D."/>
            <person name="Waalkes A."/>
            <person name="Ramage E."/>
            <person name="Patwardhan R.P."/>
            <person name="Burton J.N."/>
            <person name="Adey A."/>
            <person name="Kumar A."/>
            <person name="Qiu R."/>
            <person name="Shendure J."/>
            <person name="Hall B."/>
        </authorList>
    </citation>
    <scope>NUCLEOTIDE SEQUENCE [LARGE SCALE GENOMIC DNA]</scope>
    <source>
        <strain evidence="4">RSF 1966-606</strain>
    </source>
</reference>
<evidence type="ECO:0000313" key="4">
    <source>
        <dbReference type="EMBL" id="KAE9449959.1"/>
    </source>
</evidence>
<feature type="non-terminal residue" evidence="4">
    <location>
        <position position="1"/>
    </location>
</feature>
<dbReference type="GO" id="GO:0005886">
    <property type="term" value="C:plasma membrane"/>
    <property type="evidence" value="ECO:0007669"/>
    <property type="project" value="TreeGrafter"/>
</dbReference>
<dbReference type="EMBL" id="QEFC01003102">
    <property type="protein sequence ID" value="KAE9449959.1"/>
    <property type="molecule type" value="Genomic_DNA"/>
</dbReference>
<keyword evidence="1" id="KW-0547">Nucleotide-binding</keyword>
<dbReference type="PROSITE" id="PS51257">
    <property type="entry name" value="PROKAR_LIPOPROTEIN"/>
    <property type="match status" value="1"/>
</dbReference>
<protein>
    <recommendedName>
        <fullName evidence="3">Protein kinase domain-containing protein</fullName>
    </recommendedName>
</protein>
<dbReference type="AlphaFoldDB" id="A0A6A4L433"/>
<dbReference type="GO" id="GO:0005524">
    <property type="term" value="F:ATP binding"/>
    <property type="evidence" value="ECO:0007669"/>
    <property type="project" value="UniProtKB-KW"/>
</dbReference>
<keyword evidence="2" id="KW-0067">ATP-binding</keyword>
<name>A0A6A4L433_9ERIC</name>
<dbReference type="GO" id="GO:0004672">
    <property type="term" value="F:protein kinase activity"/>
    <property type="evidence" value="ECO:0007669"/>
    <property type="project" value="InterPro"/>
</dbReference>
<comment type="caution">
    <text evidence="4">The sequence shown here is derived from an EMBL/GenBank/DDBJ whole genome shotgun (WGS) entry which is preliminary data.</text>
</comment>
<dbReference type="Pfam" id="PF00069">
    <property type="entry name" value="Pkinase"/>
    <property type="match status" value="1"/>
</dbReference>
<evidence type="ECO:0000313" key="5">
    <source>
        <dbReference type="Proteomes" id="UP000428333"/>
    </source>
</evidence>
<accession>A0A6A4L433</accession>
<dbReference type="SUPFAM" id="SSF56112">
    <property type="entry name" value="Protein kinase-like (PK-like)"/>
    <property type="match status" value="1"/>
</dbReference>
<evidence type="ECO:0000259" key="3">
    <source>
        <dbReference type="PROSITE" id="PS50011"/>
    </source>
</evidence>
<dbReference type="Proteomes" id="UP000428333">
    <property type="component" value="Linkage Group LG11"/>
</dbReference>
<dbReference type="InterPro" id="IPR011009">
    <property type="entry name" value="Kinase-like_dom_sf"/>
</dbReference>